<protein>
    <submittedName>
        <fullName evidence="2">Uncharacterized protein</fullName>
    </submittedName>
</protein>
<feature type="transmembrane region" description="Helical" evidence="1">
    <location>
        <begin position="20"/>
        <end position="40"/>
    </location>
</feature>
<sequence>MLRRVLFMLKTEEIKQSKALNPMLLLVCMILIIAILSYIIPAGVYDRVMDEKLGKELVDPNSFHYVEKIL</sequence>
<reference evidence="2 3" key="1">
    <citation type="submission" date="2010-04" db="EMBL/GenBank/DDBJ databases">
        <authorList>
            <person name="Qin X."/>
            <person name="Bachman B."/>
            <person name="Battles P."/>
            <person name="Bell A."/>
            <person name="Bess C."/>
            <person name="Bickham C."/>
            <person name="Chaboub L."/>
            <person name="Chen D."/>
            <person name="Coyle M."/>
            <person name="Deiros D.R."/>
            <person name="Dinh H."/>
            <person name="Forbes L."/>
            <person name="Fowler G."/>
            <person name="Francisco L."/>
            <person name="Fu Q."/>
            <person name="Gubbala S."/>
            <person name="Hale W."/>
            <person name="Han Y."/>
            <person name="Hemphill L."/>
            <person name="Highlander S.K."/>
            <person name="Hirani K."/>
            <person name="Hogues M."/>
            <person name="Jackson L."/>
            <person name="Jakkamsetti A."/>
            <person name="Javaid M."/>
            <person name="Jiang H."/>
            <person name="Korchina V."/>
            <person name="Kovar C."/>
            <person name="Lara F."/>
            <person name="Lee S."/>
            <person name="Mata R."/>
            <person name="Mathew T."/>
            <person name="Moen C."/>
            <person name="Morales K."/>
            <person name="Munidasa M."/>
            <person name="Nazareth L."/>
            <person name="Ngo R."/>
            <person name="Nguyen L."/>
            <person name="Okwuonu G."/>
            <person name="Ongeri F."/>
            <person name="Patil S."/>
            <person name="Petrosino J."/>
            <person name="Pham C."/>
            <person name="Pham P."/>
            <person name="Pu L.-L."/>
            <person name="Puazo M."/>
            <person name="Raj R."/>
            <person name="Reid J."/>
            <person name="Rouhana J."/>
            <person name="Saada N."/>
            <person name="Shang Y."/>
            <person name="Simmons D."/>
            <person name="Thornton R."/>
            <person name="Warren J."/>
            <person name="Weissenberger G."/>
            <person name="Zhang J."/>
            <person name="Zhang L."/>
            <person name="Zhou C."/>
            <person name="Zhu D."/>
            <person name="Muzny D."/>
            <person name="Worley K."/>
            <person name="Gibbs R."/>
        </authorList>
    </citation>
    <scope>NUCLEOTIDE SEQUENCE [LARGE SCALE GENOMIC DNA]</scope>
    <source>
        <strain evidence="3">ATCC 23726 / VPI 4351</strain>
    </source>
</reference>
<proteinExistence type="predicted"/>
<dbReference type="AlphaFoldDB" id="D5RDB6"/>
<keyword evidence="1" id="KW-0812">Transmembrane</keyword>
<evidence type="ECO:0000313" key="2">
    <source>
        <dbReference type="EMBL" id="EFG95192.1"/>
    </source>
</evidence>
<dbReference type="EMBL" id="ADVK01000036">
    <property type="protein sequence ID" value="EFG95192.1"/>
    <property type="molecule type" value="Genomic_DNA"/>
</dbReference>
<keyword evidence="1" id="KW-0472">Membrane</keyword>
<keyword evidence="1" id="KW-1133">Transmembrane helix</keyword>
<gene>
    <name evidence="2" type="ORF">HMPREF0397_1201</name>
</gene>
<dbReference type="Proteomes" id="UP000003643">
    <property type="component" value="Unassembled WGS sequence"/>
</dbReference>
<accession>D5RDB6</accession>
<name>D5RDB6_FUSN2</name>
<comment type="caution">
    <text evidence="2">The sequence shown here is derived from an EMBL/GenBank/DDBJ whole genome shotgun (WGS) entry which is preliminary data.</text>
</comment>
<evidence type="ECO:0000313" key="3">
    <source>
        <dbReference type="Proteomes" id="UP000003643"/>
    </source>
</evidence>
<evidence type="ECO:0000256" key="1">
    <source>
        <dbReference type="SAM" id="Phobius"/>
    </source>
</evidence>
<organism evidence="2 3">
    <name type="scientific">Fusobacterium nucleatum subsp. nucleatum (strain ATCC 23726 / VPI 4351)</name>
    <dbReference type="NCBI Taxonomy" id="525283"/>
    <lineage>
        <taxon>Bacteria</taxon>
        <taxon>Fusobacteriati</taxon>
        <taxon>Fusobacteriota</taxon>
        <taxon>Fusobacteriia</taxon>
        <taxon>Fusobacteriales</taxon>
        <taxon>Fusobacteriaceae</taxon>
        <taxon>Fusobacterium</taxon>
    </lineage>
</organism>